<keyword evidence="2" id="KW-0489">Methyltransferase</keyword>
<sequence>MNLYEALFPFYDTVFPVKAPVVDFLAGQFSASPAVAGSGSGESVTDGGSAPGGLRLLDAACGTGGHALALAKRGFSLSAIDLQAEMIAVARQKAEGLASPPRFAVMDMSAVYPETLGRWDGVYCIGNSLPHLGDMTAIRRTLARWAAGMRTGRGTIVIQVVNFAHVLAKGGQLPTLEGTQAGRGVRFERRYEPGEEGRIRFLTRLIVREADEAAERADEEWTAETQLLPLSPLDLSGALSELGYDDLRWFGDLTGKERRADSPAVVVVAHKA</sequence>
<keyword evidence="2" id="KW-0808">Transferase</keyword>
<dbReference type="EMBL" id="WXEX01000013">
    <property type="protein sequence ID" value="MZP44179.1"/>
    <property type="molecule type" value="Genomic_DNA"/>
</dbReference>
<evidence type="ECO:0000313" key="3">
    <source>
        <dbReference type="Proteomes" id="UP000471031"/>
    </source>
</evidence>
<protein>
    <submittedName>
        <fullName evidence="2">Methyltransferase domain-containing protein</fullName>
    </submittedName>
</protein>
<dbReference type="Proteomes" id="UP000471031">
    <property type="component" value="Unassembled WGS sequence"/>
</dbReference>
<gene>
    <name evidence="2" type="ORF">GTO89_14165</name>
</gene>
<dbReference type="GO" id="GO:0032259">
    <property type="term" value="P:methylation"/>
    <property type="evidence" value="ECO:0007669"/>
    <property type="project" value="UniProtKB-KW"/>
</dbReference>
<comment type="caution">
    <text evidence="2">The sequence shown here is derived from an EMBL/GenBank/DDBJ whole genome shotgun (WGS) entry which is preliminary data.</text>
</comment>
<keyword evidence="3" id="KW-1185">Reference proteome</keyword>
<dbReference type="SUPFAM" id="SSF53335">
    <property type="entry name" value="S-adenosyl-L-methionine-dependent methyltransferases"/>
    <property type="match status" value="1"/>
</dbReference>
<evidence type="ECO:0000259" key="1">
    <source>
        <dbReference type="Pfam" id="PF13649"/>
    </source>
</evidence>
<feature type="domain" description="Methyltransferase" evidence="1">
    <location>
        <begin position="57"/>
        <end position="145"/>
    </location>
</feature>
<accession>A0A845LHY0</accession>
<dbReference type="OrthoDB" id="9791837at2"/>
<dbReference type="Gene3D" id="2.20.25.110">
    <property type="entry name" value="S-adenosyl-L-methionine-dependent methyltransferases"/>
    <property type="match status" value="1"/>
</dbReference>
<dbReference type="AlphaFoldDB" id="A0A845LHY0"/>
<evidence type="ECO:0000313" key="2">
    <source>
        <dbReference type="EMBL" id="MZP44179.1"/>
    </source>
</evidence>
<dbReference type="Pfam" id="PF13649">
    <property type="entry name" value="Methyltransf_25"/>
    <property type="match status" value="1"/>
</dbReference>
<dbReference type="RefSeq" id="WP_161262749.1">
    <property type="nucleotide sequence ID" value="NZ_JAFBDC010000012.1"/>
</dbReference>
<dbReference type="InterPro" id="IPR041698">
    <property type="entry name" value="Methyltransf_25"/>
</dbReference>
<dbReference type="Gene3D" id="3.40.50.150">
    <property type="entry name" value="Vaccinia Virus protein VP39"/>
    <property type="match status" value="1"/>
</dbReference>
<name>A0A845LHY0_HELGE</name>
<reference evidence="2 3" key="1">
    <citation type="submission" date="2020-01" db="EMBL/GenBank/DDBJ databases">
        <title>Whole genome sequence of Heliobacterium gestii DSM 11169.</title>
        <authorList>
            <person name="Kyndt J.A."/>
            <person name="Meyer T.E."/>
        </authorList>
    </citation>
    <scope>NUCLEOTIDE SEQUENCE [LARGE SCALE GENOMIC DNA]</scope>
    <source>
        <strain evidence="2 3">DSM 11169</strain>
    </source>
</reference>
<dbReference type="InterPro" id="IPR029063">
    <property type="entry name" value="SAM-dependent_MTases_sf"/>
</dbReference>
<dbReference type="GO" id="GO:0008168">
    <property type="term" value="F:methyltransferase activity"/>
    <property type="evidence" value="ECO:0007669"/>
    <property type="project" value="UniProtKB-KW"/>
</dbReference>
<organism evidence="2 3">
    <name type="scientific">Heliomicrobium gestii</name>
    <name type="common">Heliobacterium gestii</name>
    <dbReference type="NCBI Taxonomy" id="2699"/>
    <lineage>
        <taxon>Bacteria</taxon>
        <taxon>Bacillati</taxon>
        <taxon>Bacillota</taxon>
        <taxon>Clostridia</taxon>
        <taxon>Eubacteriales</taxon>
        <taxon>Heliobacteriaceae</taxon>
        <taxon>Heliomicrobium</taxon>
    </lineage>
</organism>
<proteinExistence type="predicted"/>
<dbReference type="CDD" id="cd02440">
    <property type="entry name" value="AdoMet_MTases"/>
    <property type="match status" value="1"/>
</dbReference>